<dbReference type="Ensembl" id="ENSAZOT00000012078.1">
    <property type="protein sequence ID" value="ENSAZOP00000011310.1"/>
    <property type="gene ID" value="ENSAZOG00000007246.1"/>
</dbReference>
<protein>
    <submittedName>
        <fullName evidence="1">Uncharacterized protein</fullName>
    </submittedName>
</protein>
<dbReference type="AlphaFoldDB" id="A0A8B9ZSC5"/>
<sequence length="126" mass="14262">MPEDPQAHAWCCLLKPWLFQIAWGRLQPFPARAESRCQHFSCRAQAEHAVPQLKLIFFFFFFPSDHTSELIPTSPFLTPNGSKNVLMTKNCITSTAPTAISWGHLISRRSAGSLAIKGSQWSWRSC</sequence>
<evidence type="ECO:0000313" key="1">
    <source>
        <dbReference type="Ensembl" id="ENSAZOP00000011310.1"/>
    </source>
</evidence>
<dbReference type="Proteomes" id="UP000694549">
    <property type="component" value="Unplaced"/>
</dbReference>
<reference evidence="1" key="1">
    <citation type="submission" date="2025-08" db="UniProtKB">
        <authorList>
            <consortium name="Ensembl"/>
        </authorList>
    </citation>
    <scope>IDENTIFICATION</scope>
</reference>
<reference evidence="1" key="2">
    <citation type="submission" date="2025-09" db="UniProtKB">
        <authorList>
            <consortium name="Ensembl"/>
        </authorList>
    </citation>
    <scope>IDENTIFICATION</scope>
</reference>
<organism evidence="1 2">
    <name type="scientific">Anas zonorhyncha</name>
    <name type="common">Eastern spot-billed duck</name>
    <dbReference type="NCBI Taxonomy" id="75864"/>
    <lineage>
        <taxon>Eukaryota</taxon>
        <taxon>Metazoa</taxon>
        <taxon>Chordata</taxon>
        <taxon>Craniata</taxon>
        <taxon>Vertebrata</taxon>
        <taxon>Euteleostomi</taxon>
        <taxon>Archelosauria</taxon>
        <taxon>Archosauria</taxon>
        <taxon>Dinosauria</taxon>
        <taxon>Saurischia</taxon>
        <taxon>Theropoda</taxon>
        <taxon>Coelurosauria</taxon>
        <taxon>Aves</taxon>
        <taxon>Neognathae</taxon>
        <taxon>Galloanserae</taxon>
        <taxon>Anseriformes</taxon>
        <taxon>Anatidae</taxon>
        <taxon>Anatinae</taxon>
        <taxon>Anas</taxon>
    </lineage>
</organism>
<name>A0A8B9ZSC5_9AVES</name>
<evidence type="ECO:0000313" key="2">
    <source>
        <dbReference type="Proteomes" id="UP000694549"/>
    </source>
</evidence>
<accession>A0A8B9ZSC5</accession>
<proteinExistence type="predicted"/>
<keyword evidence="2" id="KW-1185">Reference proteome</keyword>